<dbReference type="InterPro" id="IPR036249">
    <property type="entry name" value="Thioredoxin-like_sf"/>
</dbReference>
<accession>A0ABD3B389</accession>
<name>A0ABD3B389_9GENT</name>
<gene>
    <name evidence="2" type="ORF">ACH5RR_000970</name>
</gene>
<feature type="domain" description="Thioredoxin" evidence="1">
    <location>
        <begin position="81"/>
        <end position="113"/>
    </location>
</feature>
<keyword evidence="3" id="KW-1185">Reference proteome</keyword>
<evidence type="ECO:0000313" key="3">
    <source>
        <dbReference type="Proteomes" id="UP001630127"/>
    </source>
</evidence>
<proteinExistence type="predicted"/>
<dbReference type="Gene3D" id="3.40.30.10">
    <property type="entry name" value="Glutaredoxin"/>
    <property type="match status" value="1"/>
</dbReference>
<organism evidence="2 3">
    <name type="scientific">Cinchona calisaya</name>
    <dbReference type="NCBI Taxonomy" id="153742"/>
    <lineage>
        <taxon>Eukaryota</taxon>
        <taxon>Viridiplantae</taxon>
        <taxon>Streptophyta</taxon>
        <taxon>Embryophyta</taxon>
        <taxon>Tracheophyta</taxon>
        <taxon>Spermatophyta</taxon>
        <taxon>Magnoliopsida</taxon>
        <taxon>eudicotyledons</taxon>
        <taxon>Gunneridae</taxon>
        <taxon>Pentapetalae</taxon>
        <taxon>asterids</taxon>
        <taxon>lamiids</taxon>
        <taxon>Gentianales</taxon>
        <taxon>Rubiaceae</taxon>
        <taxon>Cinchonoideae</taxon>
        <taxon>Cinchoneae</taxon>
        <taxon>Cinchona</taxon>
    </lineage>
</organism>
<dbReference type="AlphaFoldDB" id="A0ABD3B389"/>
<dbReference type="PROSITE" id="PS00194">
    <property type="entry name" value="THIOREDOXIN_1"/>
    <property type="match status" value="1"/>
</dbReference>
<dbReference type="InterPro" id="IPR013766">
    <property type="entry name" value="Thioredoxin_domain"/>
</dbReference>
<sequence length="148" mass="16841">MAIKSNSDFLISSFSHSIVLGQMIDKGKSSEEEQDEALSFLEEYAHCQTTSSKPAIPIIGCFFRGRQIQIALFPRWRYEMDTMVLKEPGFVVEFYASWCGHCQVLVPEYAVAVAVAVAATKLKEEESDLGQNKIMKMYDKDFYCLLQF</sequence>
<protein>
    <recommendedName>
        <fullName evidence="1">Thioredoxin domain-containing protein</fullName>
    </recommendedName>
</protein>
<evidence type="ECO:0000313" key="2">
    <source>
        <dbReference type="EMBL" id="KAL3537604.1"/>
    </source>
</evidence>
<reference evidence="2 3" key="1">
    <citation type="submission" date="2024-11" db="EMBL/GenBank/DDBJ databases">
        <title>A near-complete genome assembly of Cinchona calisaya.</title>
        <authorList>
            <person name="Lian D.C."/>
            <person name="Zhao X.W."/>
            <person name="Wei L."/>
        </authorList>
    </citation>
    <scope>NUCLEOTIDE SEQUENCE [LARGE SCALE GENOMIC DNA]</scope>
    <source>
        <tissue evidence="2">Nenye</tissue>
    </source>
</reference>
<dbReference type="SUPFAM" id="SSF52833">
    <property type="entry name" value="Thioredoxin-like"/>
    <property type="match status" value="1"/>
</dbReference>
<dbReference type="EMBL" id="JBJUIK010000001">
    <property type="protein sequence ID" value="KAL3537604.1"/>
    <property type="molecule type" value="Genomic_DNA"/>
</dbReference>
<dbReference type="InterPro" id="IPR017937">
    <property type="entry name" value="Thioredoxin_CS"/>
</dbReference>
<evidence type="ECO:0000259" key="1">
    <source>
        <dbReference type="Pfam" id="PF00085"/>
    </source>
</evidence>
<dbReference type="Pfam" id="PF00085">
    <property type="entry name" value="Thioredoxin"/>
    <property type="match status" value="1"/>
</dbReference>
<dbReference type="Proteomes" id="UP001630127">
    <property type="component" value="Unassembled WGS sequence"/>
</dbReference>
<comment type="caution">
    <text evidence="2">The sequence shown here is derived from an EMBL/GenBank/DDBJ whole genome shotgun (WGS) entry which is preliminary data.</text>
</comment>